<sequence>MNSTQLRELAKVTADTLQGYLRDTEDWKTSKKTKDVLVEHKHSAIAGNEHGYLYRAQCEFNCSKDILFKYMYPIGGAESELRKKWDKDISDLQLVEKIAPDLSVNMVRTNSAAMGMIYPREYVDLVFEICDDDVMSCNAVSIDCPAQPSNPKFVRGWNHPCGFFCHDIPGHPGRAKFVLIVQTDIKGNLPRSLVDSAIPGAVAGLCNNLRQILKKDGYLTR</sequence>
<evidence type="ECO:0000256" key="4">
    <source>
        <dbReference type="ARBA" id="ARBA00024750"/>
    </source>
</evidence>
<dbReference type="InterPro" id="IPR043556">
    <property type="entry name" value="StARD5/6"/>
</dbReference>
<name>A0AAE1DHP0_9GAST</name>
<accession>A0AAE1DHP0</accession>
<dbReference type="AlphaFoldDB" id="A0AAE1DHP0"/>
<dbReference type="GO" id="GO:0006869">
    <property type="term" value="P:lipid transport"/>
    <property type="evidence" value="ECO:0007669"/>
    <property type="project" value="UniProtKB-KW"/>
</dbReference>
<dbReference type="SMART" id="SM00234">
    <property type="entry name" value="START"/>
    <property type="match status" value="1"/>
</dbReference>
<dbReference type="InterPro" id="IPR023393">
    <property type="entry name" value="START-like_dom_sf"/>
</dbReference>
<evidence type="ECO:0000256" key="1">
    <source>
        <dbReference type="ARBA" id="ARBA00022448"/>
    </source>
</evidence>
<evidence type="ECO:0000256" key="2">
    <source>
        <dbReference type="ARBA" id="ARBA00023055"/>
    </source>
</evidence>
<dbReference type="PROSITE" id="PS50848">
    <property type="entry name" value="START"/>
    <property type="match status" value="1"/>
</dbReference>
<dbReference type="Pfam" id="PF01852">
    <property type="entry name" value="START"/>
    <property type="match status" value="1"/>
</dbReference>
<dbReference type="EMBL" id="JAWDGP010003786">
    <property type="protein sequence ID" value="KAK3770912.1"/>
    <property type="molecule type" value="Genomic_DNA"/>
</dbReference>
<keyword evidence="1" id="KW-0813">Transport</keyword>
<keyword evidence="2" id="KW-0445">Lipid transport</keyword>
<dbReference type="SUPFAM" id="SSF55961">
    <property type="entry name" value="Bet v1-like"/>
    <property type="match status" value="1"/>
</dbReference>
<evidence type="ECO:0000259" key="5">
    <source>
        <dbReference type="PROSITE" id="PS50848"/>
    </source>
</evidence>
<dbReference type="Gene3D" id="3.30.530.20">
    <property type="match status" value="1"/>
</dbReference>
<evidence type="ECO:0000256" key="3">
    <source>
        <dbReference type="ARBA" id="ARBA00023121"/>
    </source>
</evidence>
<dbReference type="PANTHER" id="PTHR46374">
    <property type="entry name" value="PROTEIN CBG07384"/>
    <property type="match status" value="1"/>
</dbReference>
<keyword evidence="7" id="KW-1185">Reference proteome</keyword>
<dbReference type="GO" id="GO:0008289">
    <property type="term" value="F:lipid binding"/>
    <property type="evidence" value="ECO:0007669"/>
    <property type="project" value="UniProtKB-KW"/>
</dbReference>
<feature type="domain" description="START" evidence="5">
    <location>
        <begin position="23"/>
        <end position="218"/>
    </location>
</feature>
<dbReference type="Proteomes" id="UP001283361">
    <property type="component" value="Unassembled WGS sequence"/>
</dbReference>
<keyword evidence="3" id="KW-0446">Lipid-binding</keyword>
<comment type="function">
    <text evidence="4">May be involved in the intracellular transport of sterols or other lipids. May bind cholesterol or other sterols.</text>
</comment>
<reference evidence="6" key="1">
    <citation type="journal article" date="2023" name="G3 (Bethesda)">
        <title>A reference genome for the long-term kleptoplast-retaining sea slug Elysia crispata morphotype clarki.</title>
        <authorList>
            <person name="Eastman K.E."/>
            <person name="Pendleton A.L."/>
            <person name="Shaikh M.A."/>
            <person name="Suttiyut T."/>
            <person name="Ogas R."/>
            <person name="Tomko P."/>
            <person name="Gavelis G."/>
            <person name="Widhalm J.R."/>
            <person name="Wisecaver J.H."/>
        </authorList>
    </citation>
    <scope>NUCLEOTIDE SEQUENCE</scope>
    <source>
        <strain evidence="6">ECLA1</strain>
    </source>
</reference>
<comment type="caution">
    <text evidence="6">The sequence shown here is derived from an EMBL/GenBank/DDBJ whole genome shotgun (WGS) entry which is preliminary data.</text>
</comment>
<evidence type="ECO:0000313" key="6">
    <source>
        <dbReference type="EMBL" id="KAK3770912.1"/>
    </source>
</evidence>
<proteinExistence type="predicted"/>
<gene>
    <name evidence="6" type="ORF">RRG08_036511</name>
</gene>
<protein>
    <recommendedName>
        <fullName evidence="5">START domain-containing protein</fullName>
    </recommendedName>
</protein>
<evidence type="ECO:0000313" key="7">
    <source>
        <dbReference type="Proteomes" id="UP001283361"/>
    </source>
</evidence>
<organism evidence="6 7">
    <name type="scientific">Elysia crispata</name>
    <name type="common">lettuce slug</name>
    <dbReference type="NCBI Taxonomy" id="231223"/>
    <lineage>
        <taxon>Eukaryota</taxon>
        <taxon>Metazoa</taxon>
        <taxon>Spiralia</taxon>
        <taxon>Lophotrochozoa</taxon>
        <taxon>Mollusca</taxon>
        <taxon>Gastropoda</taxon>
        <taxon>Heterobranchia</taxon>
        <taxon>Euthyneura</taxon>
        <taxon>Panpulmonata</taxon>
        <taxon>Sacoglossa</taxon>
        <taxon>Placobranchoidea</taxon>
        <taxon>Plakobranchidae</taxon>
        <taxon>Elysia</taxon>
    </lineage>
</organism>
<dbReference type="InterPro" id="IPR002913">
    <property type="entry name" value="START_lipid-bd_dom"/>
</dbReference>
<dbReference type="PANTHER" id="PTHR46374:SF1">
    <property type="entry name" value="START DOMAIN-CONTAINING PROTEIN"/>
    <property type="match status" value="1"/>
</dbReference>